<dbReference type="PANTHER" id="PTHR33099">
    <property type="entry name" value="FE2OG DIOXYGENASE DOMAIN-CONTAINING PROTEIN"/>
    <property type="match status" value="1"/>
</dbReference>
<reference evidence="1 2" key="1">
    <citation type="submission" date="2018-08" db="EMBL/GenBank/DDBJ databases">
        <title>Genomic Encyclopedia of Archaeal and Bacterial Type Strains, Phase II (KMG-II): from individual species to whole genera.</title>
        <authorList>
            <person name="Goeker M."/>
        </authorList>
    </citation>
    <scope>NUCLEOTIDE SEQUENCE [LARGE SCALE GENOMIC DNA]</scope>
    <source>
        <strain evidence="1 2">DSM 15986</strain>
    </source>
</reference>
<evidence type="ECO:0000313" key="1">
    <source>
        <dbReference type="EMBL" id="REG84530.1"/>
    </source>
</evidence>
<dbReference type="RefSeq" id="WP_086541339.1">
    <property type="nucleotide sequence ID" value="NZ_MSSW01000025.1"/>
</dbReference>
<gene>
    <name evidence="1" type="ORF">C8N25_115110</name>
</gene>
<protein>
    <submittedName>
        <fullName evidence="1">2-oxoglutarate-Fe(II)-dependent oxygenase superfamily protein</fullName>
    </submittedName>
</protein>
<dbReference type="OrthoDB" id="9782970at2"/>
<name>A0A3E0DNX0_9BACT</name>
<dbReference type="EMBL" id="QUNF01000015">
    <property type="protein sequence ID" value="REG84530.1"/>
    <property type="molecule type" value="Genomic_DNA"/>
</dbReference>
<proteinExistence type="predicted"/>
<keyword evidence="2" id="KW-1185">Reference proteome</keyword>
<dbReference type="Gene3D" id="2.60.120.620">
    <property type="entry name" value="q2cbj1_9rhob like domain"/>
    <property type="match status" value="1"/>
</dbReference>
<organism evidence="1 2">
    <name type="scientific">Algoriphagus antarcticus</name>
    <dbReference type="NCBI Taxonomy" id="238540"/>
    <lineage>
        <taxon>Bacteria</taxon>
        <taxon>Pseudomonadati</taxon>
        <taxon>Bacteroidota</taxon>
        <taxon>Cytophagia</taxon>
        <taxon>Cytophagales</taxon>
        <taxon>Cyclobacteriaceae</taxon>
        <taxon>Algoriphagus</taxon>
    </lineage>
</organism>
<dbReference type="PANTHER" id="PTHR33099:SF13">
    <property type="entry name" value="F-BOX DOMAIN-CONTAINING PROTEIN-RELATED"/>
    <property type="match status" value="1"/>
</dbReference>
<accession>A0A3E0DNX0</accession>
<dbReference type="AlphaFoldDB" id="A0A3E0DNX0"/>
<evidence type="ECO:0000313" key="2">
    <source>
        <dbReference type="Proteomes" id="UP000256405"/>
    </source>
</evidence>
<comment type="caution">
    <text evidence="1">The sequence shown here is derived from an EMBL/GenBank/DDBJ whole genome shotgun (WGS) entry which is preliminary data.</text>
</comment>
<sequence length="730" mass="83247">MQQIKQEVLDILLQLKGSGKFASIHSDDFVFPGLVVEGIGETAFPINPLQANALIQAGHKAPFGKGKATIYDDNVRSAWEIDASKLSFNNPQWTKFIDKAIGKIKTDLGLEDYTVAAHLYKLLVYQKGDFFLPHKDTEKEKGMFGTMIVGLPSQYTGGELVIQFEGVTEVADFTQNPNPYSINYAAFYADCDHEVKPLTSGYRVCLVYNLVQEKAAKKISLQSLQSHVATLSKILTKHQSKQDAQPSIVLLGHQYTPENFSYESLKLNDRVRAEALLQAAKEAGYYAKLCLVTSYLSGTPAYDGYDDDDDENAEMEEVYDESLTIEHWADDEHPALSNVSFAEADLITSFPIDEGEPIVKESTGYMGNYGPDLMHWYHFGAVMIWSHQLNAKLLPSQYTGTQLNWIEHFNRTSSISEEEKVVVDHILTAALTNPKTSYYQKDPTNYNAVADWLINGNKTTFLLNLLPERLHLFFEKIDTESWIKLFKFLSRENGTILFEKLTKALTLSVLEKLLDVLQVMMEDKTLKPLATVQIQKLPKYFKLVYDEYDHRVNAPAFTNLFWTAKHASSTAEWTNEILETLIQKPNRTYIHGTIAPQLLSVKEPSELTHKLLLFCQEYLQQRANNEPQPPASWSRPMPDNFGSHKYQWQILKDFLESPTEQNFDFRKNQTERKELEYAIKSSVVDLKTETIKKGSPHTLRITKTQAAYHRQMNDWNEDVALLEKLKDSKQ</sequence>
<dbReference type="Proteomes" id="UP000256405">
    <property type="component" value="Unassembled WGS sequence"/>
</dbReference>